<evidence type="ECO:0000256" key="7">
    <source>
        <dbReference type="SAM" id="Phobius"/>
    </source>
</evidence>
<gene>
    <name evidence="9" type="ORF">NZD86_03865</name>
</gene>
<reference evidence="9" key="1">
    <citation type="submission" date="2022-08" db="EMBL/GenBank/DDBJ databases">
        <title>Alicyclobacillus dauci DSM2870, complete genome.</title>
        <authorList>
            <person name="Wang Q."/>
            <person name="Cai R."/>
            <person name="Wang Z."/>
        </authorList>
    </citation>
    <scope>NUCLEOTIDE SEQUENCE</scope>
    <source>
        <strain evidence="9">DSM 28700</strain>
    </source>
</reference>
<keyword evidence="10" id="KW-1185">Reference proteome</keyword>
<comment type="similarity">
    <text evidence="6">Belongs to the YccS/YhfK family.</text>
</comment>
<organism evidence="9 10">
    <name type="scientific">Alicyclobacillus dauci</name>
    <dbReference type="NCBI Taxonomy" id="1475485"/>
    <lineage>
        <taxon>Bacteria</taxon>
        <taxon>Bacillati</taxon>
        <taxon>Bacillota</taxon>
        <taxon>Bacilli</taxon>
        <taxon>Bacillales</taxon>
        <taxon>Alicyclobacillaceae</taxon>
        <taxon>Alicyclobacillus</taxon>
    </lineage>
</organism>
<dbReference type="PANTHER" id="PTHR30509:SF9">
    <property type="entry name" value="MULTIDRUG RESISTANCE PROTEIN MDTO"/>
    <property type="match status" value="1"/>
</dbReference>
<evidence type="ECO:0000256" key="5">
    <source>
        <dbReference type="ARBA" id="ARBA00023136"/>
    </source>
</evidence>
<comment type="subcellular location">
    <subcellularLocation>
        <location evidence="1">Cell membrane</location>
        <topology evidence="1">Multi-pass membrane protein</topology>
    </subcellularLocation>
</comment>
<evidence type="ECO:0000256" key="1">
    <source>
        <dbReference type="ARBA" id="ARBA00004651"/>
    </source>
</evidence>
<accession>A0ABY6Z646</accession>
<keyword evidence="2" id="KW-1003">Cell membrane</keyword>
<protein>
    <submittedName>
        <fullName evidence="9">FUSC family protein</fullName>
    </submittedName>
</protein>
<proteinExistence type="inferred from homology"/>
<feature type="transmembrane region" description="Helical" evidence="7">
    <location>
        <begin position="455"/>
        <end position="477"/>
    </location>
</feature>
<sequence>MMWRKGTFRGLDDITKHDRTKLRTVPALYNAIAIAIPLIVGVASSHILSGLGIAIGALVTAFSGMTGTSRKRLRTMLIVSVWTAVATFLGAWSGGTAWLVVILIVLSGFTGGMMTAVSATAGQVGVLTTNALIIISRSPQDLTHSLESGLFVFAGGMLQILMMIISDVFRNVDEETKAVMSVYRAIGEYAVSRSRQADLQVASSLLEVDTALNDSYVRKQEWQKLRVLAELGELIRIDIVTLTRLMKTEQNKSGEPNDDANRISHALRHVAAVMTAIADGLGAHKMRDLAGHDSLAILEGTIRDMTHSQQFRGESDTDRCLHQLYSKIGQVVDVLYGESLSPAYAVAYAPHRSETSQLRRMTVILRSNLSFRSSYFRHALRLAVGLTIASIIYRTLPFDRGYWLPLTTGIILKADFFSTFSRGIARVLGTLAGVLVATLLAAIPDPSHAIDIILVLLFAWAMYTVVNFNFALFSFFVTSEIIVLMSFFQNSTPLATITARVIDTFIGCLLALVIYILWPTWQRQNVSMALADTVAAVRTYYLAVVDPYSSSHRIQTARKQARLARTNAAGVIDQFLREPVEFELDAYAVSGLLTAVHRFSDTLLSLESGVDDDRALLSNEEVVVWAGEMGRVLARSKQCCAERILHQLLLNAQRSIFKPSTNSHRLSSH</sequence>
<dbReference type="Pfam" id="PF13515">
    <property type="entry name" value="FUSC_2"/>
    <property type="match status" value="1"/>
</dbReference>
<keyword evidence="4 7" id="KW-1133">Transmembrane helix</keyword>
<feature type="transmembrane region" description="Helical" evidence="7">
    <location>
        <begin position="379"/>
        <end position="396"/>
    </location>
</feature>
<feature type="transmembrane region" description="Helical" evidence="7">
    <location>
        <begin position="150"/>
        <end position="169"/>
    </location>
</feature>
<evidence type="ECO:0000313" key="9">
    <source>
        <dbReference type="EMBL" id="WAH37661.1"/>
    </source>
</evidence>
<dbReference type="PANTHER" id="PTHR30509">
    <property type="entry name" value="P-HYDROXYBENZOIC ACID EFFLUX PUMP SUBUNIT-RELATED"/>
    <property type="match status" value="1"/>
</dbReference>
<evidence type="ECO:0000313" key="10">
    <source>
        <dbReference type="Proteomes" id="UP001164803"/>
    </source>
</evidence>
<feature type="domain" description="Integral membrane bound transporter" evidence="8">
    <location>
        <begin position="388"/>
        <end position="514"/>
    </location>
</feature>
<feature type="transmembrane region" description="Helical" evidence="7">
    <location>
        <begin position="497"/>
        <end position="518"/>
    </location>
</feature>
<feature type="transmembrane region" description="Helical" evidence="7">
    <location>
        <begin position="423"/>
        <end position="443"/>
    </location>
</feature>
<dbReference type="RefSeq" id="WP_268045174.1">
    <property type="nucleotide sequence ID" value="NZ_CP104064.1"/>
</dbReference>
<dbReference type="Proteomes" id="UP001164803">
    <property type="component" value="Chromosome"/>
</dbReference>
<evidence type="ECO:0000256" key="6">
    <source>
        <dbReference type="ARBA" id="ARBA00043993"/>
    </source>
</evidence>
<evidence type="ECO:0000256" key="2">
    <source>
        <dbReference type="ARBA" id="ARBA00022475"/>
    </source>
</evidence>
<feature type="transmembrane region" description="Helical" evidence="7">
    <location>
        <begin position="46"/>
        <end position="65"/>
    </location>
</feature>
<dbReference type="EMBL" id="CP104064">
    <property type="protein sequence ID" value="WAH37661.1"/>
    <property type="molecule type" value="Genomic_DNA"/>
</dbReference>
<dbReference type="InterPro" id="IPR049453">
    <property type="entry name" value="Memb_transporter_dom"/>
</dbReference>
<keyword evidence="3 7" id="KW-0812">Transmembrane</keyword>
<feature type="transmembrane region" description="Helical" evidence="7">
    <location>
        <begin position="77"/>
        <end position="106"/>
    </location>
</feature>
<feature type="transmembrane region" description="Helical" evidence="7">
    <location>
        <begin position="21"/>
        <end position="40"/>
    </location>
</feature>
<evidence type="ECO:0000256" key="4">
    <source>
        <dbReference type="ARBA" id="ARBA00022989"/>
    </source>
</evidence>
<evidence type="ECO:0000256" key="3">
    <source>
        <dbReference type="ARBA" id="ARBA00022692"/>
    </source>
</evidence>
<keyword evidence="5 7" id="KW-0472">Membrane</keyword>
<name>A0ABY6Z646_9BACL</name>
<evidence type="ECO:0000259" key="8">
    <source>
        <dbReference type="Pfam" id="PF13515"/>
    </source>
</evidence>